<feature type="non-terminal residue" evidence="1">
    <location>
        <position position="1"/>
    </location>
</feature>
<reference evidence="1" key="1">
    <citation type="journal article" date="2014" name="Front. Microbiol.">
        <title>High frequency of phylogenetically diverse reductive dehalogenase-homologous genes in deep subseafloor sedimentary metagenomes.</title>
        <authorList>
            <person name="Kawai M."/>
            <person name="Futagami T."/>
            <person name="Toyoda A."/>
            <person name="Takaki Y."/>
            <person name="Nishi S."/>
            <person name="Hori S."/>
            <person name="Arai W."/>
            <person name="Tsubouchi T."/>
            <person name="Morono Y."/>
            <person name="Uchiyama I."/>
            <person name="Ito T."/>
            <person name="Fujiyama A."/>
            <person name="Inagaki F."/>
            <person name="Takami H."/>
        </authorList>
    </citation>
    <scope>NUCLEOTIDE SEQUENCE</scope>
    <source>
        <strain evidence="1">Expedition CK06-06</strain>
    </source>
</reference>
<organism evidence="1">
    <name type="scientific">marine sediment metagenome</name>
    <dbReference type="NCBI Taxonomy" id="412755"/>
    <lineage>
        <taxon>unclassified sequences</taxon>
        <taxon>metagenomes</taxon>
        <taxon>ecological metagenomes</taxon>
    </lineage>
</organism>
<proteinExistence type="predicted"/>
<dbReference type="AlphaFoldDB" id="X1RQV3"/>
<evidence type="ECO:0000313" key="1">
    <source>
        <dbReference type="EMBL" id="GAI83092.1"/>
    </source>
</evidence>
<accession>X1RQV3</accession>
<protein>
    <submittedName>
        <fullName evidence="1">Uncharacterized protein</fullName>
    </submittedName>
</protein>
<gene>
    <name evidence="1" type="ORF">S12H4_24947</name>
</gene>
<comment type="caution">
    <text evidence="1">The sequence shown here is derived from an EMBL/GenBank/DDBJ whole genome shotgun (WGS) entry which is preliminary data.</text>
</comment>
<dbReference type="EMBL" id="BARW01013737">
    <property type="protein sequence ID" value="GAI83092.1"/>
    <property type="molecule type" value="Genomic_DNA"/>
</dbReference>
<name>X1RQV3_9ZZZZ</name>
<sequence length="88" mass="9476">PDPKIIRAIPGKSVIHHADEIKALPSDIIDPHSGIGGCTPNPKKLKEAPVSIHITTSEAAKTIDELSVFGRICLNKILELLYPNTFVA</sequence>